<dbReference type="Proteomes" id="UP001451606">
    <property type="component" value="Chromosome"/>
</dbReference>
<dbReference type="InterPro" id="IPR012000">
    <property type="entry name" value="Thiamin_PyroP_enz_cen_dom"/>
</dbReference>
<organism evidence="7 8">
    <name type="scientific">Oxyplasma meridianum</name>
    <dbReference type="NCBI Taxonomy" id="3073602"/>
    <lineage>
        <taxon>Archaea</taxon>
        <taxon>Methanobacteriati</taxon>
        <taxon>Thermoplasmatota</taxon>
        <taxon>Thermoplasmata</taxon>
        <taxon>Thermoplasmatales</taxon>
        <taxon>Thermoplasmataceae</taxon>
        <taxon>Oxyplasma</taxon>
    </lineage>
</organism>
<comment type="similarity">
    <text evidence="1 3">Belongs to the TPP enzyme family.</text>
</comment>
<proteinExistence type="inferred from homology"/>
<dbReference type="Pfam" id="PF00205">
    <property type="entry name" value="TPP_enzyme_M"/>
    <property type="match status" value="1"/>
</dbReference>
<feature type="domain" description="Thiamine pyrophosphate enzyme N-terminal TPP-binding" evidence="6">
    <location>
        <begin position="4"/>
        <end position="116"/>
    </location>
</feature>
<evidence type="ECO:0000256" key="3">
    <source>
        <dbReference type="RuleBase" id="RU362132"/>
    </source>
</evidence>
<feature type="domain" description="Thiamine pyrophosphate enzyme TPP-binding" evidence="5">
    <location>
        <begin position="374"/>
        <end position="520"/>
    </location>
</feature>
<dbReference type="GO" id="GO:0000287">
    <property type="term" value="F:magnesium ion binding"/>
    <property type="evidence" value="ECO:0007669"/>
    <property type="project" value="InterPro"/>
</dbReference>
<dbReference type="InterPro" id="IPR011766">
    <property type="entry name" value="TPP_enzyme_TPP-bd"/>
</dbReference>
<dbReference type="GeneID" id="95968300"/>
<dbReference type="InterPro" id="IPR047212">
    <property type="entry name" value="TPP_POXB-like"/>
</dbReference>
<dbReference type="GO" id="GO:0003824">
    <property type="term" value="F:catalytic activity"/>
    <property type="evidence" value="ECO:0007669"/>
    <property type="project" value="InterPro"/>
</dbReference>
<evidence type="ECO:0000256" key="1">
    <source>
        <dbReference type="ARBA" id="ARBA00007812"/>
    </source>
</evidence>
<dbReference type="PANTHER" id="PTHR42981:SF2">
    <property type="entry name" value="PYRUVATE DEHYDROGENASE [UBIQUINONE]"/>
    <property type="match status" value="1"/>
</dbReference>
<keyword evidence="8" id="KW-1185">Reference proteome</keyword>
<feature type="domain" description="Thiamine pyrophosphate enzyme central" evidence="4">
    <location>
        <begin position="189"/>
        <end position="317"/>
    </location>
</feature>
<dbReference type="CDD" id="cd02014">
    <property type="entry name" value="TPP_POX"/>
    <property type="match status" value="1"/>
</dbReference>
<dbReference type="Gene3D" id="3.40.50.1220">
    <property type="entry name" value="TPP-binding domain"/>
    <property type="match status" value="1"/>
</dbReference>
<dbReference type="Gene3D" id="3.40.50.970">
    <property type="match status" value="2"/>
</dbReference>
<evidence type="ECO:0000259" key="5">
    <source>
        <dbReference type="Pfam" id="PF02775"/>
    </source>
</evidence>
<name>A0AAX4NHX0_9ARCH</name>
<dbReference type="Pfam" id="PF02775">
    <property type="entry name" value="TPP_enzyme_C"/>
    <property type="match status" value="1"/>
</dbReference>
<dbReference type="RefSeq" id="WP_393971292.1">
    <property type="nucleotide sequence ID" value="NZ_CP133772.1"/>
</dbReference>
<dbReference type="GO" id="GO:0006082">
    <property type="term" value="P:organic acid metabolic process"/>
    <property type="evidence" value="ECO:0007669"/>
    <property type="project" value="UniProtKB-ARBA"/>
</dbReference>
<gene>
    <name evidence="7" type="ORF">OXIME_001562</name>
</gene>
<dbReference type="InterPro" id="IPR047211">
    <property type="entry name" value="POXB-like"/>
</dbReference>
<sequence length="551" mass="60612">MSRTVSDVIIETLIDLGINRIYGLPGDSLNPLVDSIRRHEDKIEFIQVRHEEGAALAASFESKLTGKVTVCMGTSGPGSIHLLNGLYDAKMDHASVIALTGQVETDLIGTDYFQEVKLDSLFADVSVYSTTIMSPERSQSLVLRAHREALMKKGVSHLTLPADVLRLQSDEPEKITDDFYPILKFNPDLEKVNDAINQSKKPVILIGKGARGYGPAIDALSEKIGAPVIYALNGKGILDDLDKKVMGSLGLLGTRPSYEAMKRADLLIMMGSSYPYIQFIPEDLKTIQVDIDPNSIGKRRRSDIPVISDTGQFLEGLNVAEKNEKFYMDLQDSKKSWIEALEKAENSKDVPIKPEALAAAISRHADKDADIIVDTGNVTVWGVRNFRTNAGRRFTYSSWLGSMGIGIPGSVGASYASGKQVIALSGDGSFAMTMMELVTIKKYNRPVKLFVFNNSMLGMIKFEEEVMGFPEYGVDLQPLDFAKIAASIGIHSIRVEKPEDLDKAVMEALSRRNDPSVVDVVISSKEAPMPPKLQFKQMKGYVTSLLREKLD</sequence>
<dbReference type="EMBL" id="CP133772">
    <property type="protein sequence ID" value="WYY00969.1"/>
    <property type="molecule type" value="Genomic_DNA"/>
</dbReference>
<dbReference type="GO" id="GO:0030976">
    <property type="term" value="F:thiamine pyrophosphate binding"/>
    <property type="evidence" value="ECO:0007669"/>
    <property type="project" value="InterPro"/>
</dbReference>
<reference evidence="7 8" key="1">
    <citation type="submission" date="2023-09" db="EMBL/GenBank/DDBJ databases">
        <authorList>
            <person name="Golyshina O.V."/>
            <person name="Lunev E.A."/>
            <person name="Bargiela R."/>
            <person name="Gaines M.C."/>
            <person name="Daum B."/>
            <person name="Bale N.J."/>
            <person name="Koenen M."/>
            <person name="Sinninghe Damst J.S."/>
            <person name="Yakimov M."/>
            <person name="Golyshin P.N."/>
        </authorList>
    </citation>
    <scope>NUCLEOTIDE SEQUENCE [LARGE SCALE GENOMIC DNA]</scope>
    <source>
        <strain evidence="7 8">M1</strain>
    </source>
</reference>
<accession>A0AAX4NHX0</accession>
<dbReference type="InterPro" id="IPR029061">
    <property type="entry name" value="THDP-binding"/>
</dbReference>
<dbReference type="Pfam" id="PF02776">
    <property type="entry name" value="TPP_enzyme_N"/>
    <property type="match status" value="1"/>
</dbReference>
<dbReference type="GO" id="GO:0044272">
    <property type="term" value="P:sulfur compound biosynthetic process"/>
    <property type="evidence" value="ECO:0007669"/>
    <property type="project" value="UniProtKB-ARBA"/>
</dbReference>
<dbReference type="PANTHER" id="PTHR42981">
    <property type="entry name" value="PYRUVATE DEHYDROGENASE [UBIQUINONE]"/>
    <property type="match status" value="1"/>
</dbReference>
<dbReference type="CDD" id="cd07039">
    <property type="entry name" value="TPP_PYR_POX"/>
    <property type="match status" value="1"/>
</dbReference>
<dbReference type="InterPro" id="IPR012001">
    <property type="entry name" value="Thiamin_PyroP_enz_TPP-bd_dom"/>
</dbReference>
<evidence type="ECO:0000313" key="7">
    <source>
        <dbReference type="EMBL" id="WYY00969.1"/>
    </source>
</evidence>
<keyword evidence="2 3" id="KW-0786">Thiamine pyrophosphate</keyword>
<dbReference type="InterPro" id="IPR029035">
    <property type="entry name" value="DHS-like_NAD/FAD-binding_dom"/>
</dbReference>
<dbReference type="SUPFAM" id="SSF52467">
    <property type="entry name" value="DHS-like NAD/FAD-binding domain"/>
    <property type="match status" value="1"/>
</dbReference>
<protein>
    <submittedName>
        <fullName evidence="7">Thiamine pyrophosphate-binding protein</fullName>
    </submittedName>
</protein>
<evidence type="ECO:0000313" key="8">
    <source>
        <dbReference type="Proteomes" id="UP001451606"/>
    </source>
</evidence>
<dbReference type="AlphaFoldDB" id="A0AAX4NHX0"/>
<evidence type="ECO:0000256" key="2">
    <source>
        <dbReference type="ARBA" id="ARBA00023052"/>
    </source>
</evidence>
<dbReference type="SUPFAM" id="SSF52518">
    <property type="entry name" value="Thiamin diphosphate-binding fold (THDP-binding)"/>
    <property type="match status" value="2"/>
</dbReference>
<dbReference type="NCBIfam" id="NF005040">
    <property type="entry name" value="PRK06457.1"/>
    <property type="match status" value="1"/>
</dbReference>
<evidence type="ECO:0000259" key="6">
    <source>
        <dbReference type="Pfam" id="PF02776"/>
    </source>
</evidence>
<dbReference type="InterPro" id="IPR047210">
    <property type="entry name" value="TPP_PYR_POXB-like"/>
</dbReference>
<dbReference type="KEGG" id="omr:OXIME_001562"/>
<evidence type="ECO:0000259" key="4">
    <source>
        <dbReference type="Pfam" id="PF00205"/>
    </source>
</evidence>